<dbReference type="EMBL" id="JACYFT010000003">
    <property type="protein sequence ID" value="MBD8051389.1"/>
    <property type="molecule type" value="Genomic_DNA"/>
</dbReference>
<reference evidence="2" key="1">
    <citation type="submission" date="2020-09" db="EMBL/GenBank/DDBJ databases">
        <title>Genome seq and assembly of Limnohabitants sp.</title>
        <authorList>
            <person name="Chhetri G."/>
        </authorList>
    </citation>
    <scope>NUCLEOTIDE SEQUENCE</scope>
    <source>
        <strain evidence="2">JUR4</strain>
    </source>
</reference>
<keyword evidence="1" id="KW-0732">Signal</keyword>
<dbReference type="RefSeq" id="WP_191819889.1">
    <property type="nucleotide sequence ID" value="NZ_JACYFT010000003.1"/>
</dbReference>
<protein>
    <recommendedName>
        <fullName evidence="4">Lipocalin-like domain-containing protein</fullName>
    </recommendedName>
</protein>
<accession>A0A927FH70</accession>
<keyword evidence="3" id="KW-1185">Reference proteome</keyword>
<gene>
    <name evidence="2" type="ORF">IC609_12615</name>
</gene>
<evidence type="ECO:0000313" key="2">
    <source>
        <dbReference type="EMBL" id="MBD8051389.1"/>
    </source>
</evidence>
<proteinExistence type="predicted"/>
<sequence length="141" mass="15277">MKRWGVALALAVLTCLLASMPSLGQTPCPTAAEIRAEGLIGSWTVELHGQPPERWSLTLLAHPEHTGSLKGRLLQGTRTAEVVADWDEGEFTMEESHDGLRIAATWLGTASEGQCGRQIEGMRQADAAPASPTRFTMRRGR</sequence>
<feature type="chain" id="PRO_5037241953" description="Lipocalin-like domain-containing protein" evidence="1">
    <location>
        <begin position="25"/>
        <end position="141"/>
    </location>
</feature>
<evidence type="ECO:0008006" key="4">
    <source>
        <dbReference type="Google" id="ProtNLM"/>
    </source>
</evidence>
<evidence type="ECO:0000313" key="3">
    <source>
        <dbReference type="Proteomes" id="UP000647424"/>
    </source>
</evidence>
<comment type="caution">
    <text evidence="2">The sequence shown here is derived from an EMBL/GenBank/DDBJ whole genome shotgun (WGS) entry which is preliminary data.</text>
</comment>
<evidence type="ECO:0000256" key="1">
    <source>
        <dbReference type="SAM" id="SignalP"/>
    </source>
</evidence>
<name>A0A927FH70_9BURK</name>
<organism evidence="2 3">
    <name type="scientific">Limnohabitans radicicola</name>
    <dbReference type="NCBI Taxonomy" id="2771427"/>
    <lineage>
        <taxon>Bacteria</taxon>
        <taxon>Pseudomonadati</taxon>
        <taxon>Pseudomonadota</taxon>
        <taxon>Betaproteobacteria</taxon>
        <taxon>Burkholderiales</taxon>
        <taxon>Comamonadaceae</taxon>
        <taxon>Limnohabitans</taxon>
    </lineage>
</organism>
<dbReference type="AlphaFoldDB" id="A0A927FH70"/>
<feature type="signal peptide" evidence="1">
    <location>
        <begin position="1"/>
        <end position="24"/>
    </location>
</feature>
<dbReference type="Proteomes" id="UP000647424">
    <property type="component" value="Unassembled WGS sequence"/>
</dbReference>